<protein>
    <submittedName>
        <fullName evidence="1">Uncharacterized protein</fullName>
    </submittedName>
</protein>
<dbReference type="Proteomes" id="UP000232688">
    <property type="component" value="Unassembled WGS sequence"/>
</dbReference>
<reference evidence="1 2" key="1">
    <citation type="submission" date="2017-10" db="EMBL/GenBank/DDBJ databases">
        <title>Extensive intraspecific genome diversity in a model arbuscular mycorrhizal fungus.</title>
        <authorList>
            <person name="Chen E.C.H."/>
            <person name="Morin E."/>
            <person name="Baudet D."/>
            <person name="Noel J."/>
            <person name="Ndikumana S."/>
            <person name="Charron P."/>
            <person name="St-Onge C."/>
            <person name="Giorgi J."/>
            <person name="Grigoriev I.V."/>
            <person name="Roux C."/>
            <person name="Martin F.M."/>
            <person name="Corradi N."/>
        </authorList>
    </citation>
    <scope>NUCLEOTIDE SEQUENCE [LARGE SCALE GENOMIC DNA]</scope>
    <source>
        <strain evidence="1 2">A1</strain>
    </source>
</reference>
<evidence type="ECO:0000313" key="1">
    <source>
        <dbReference type="EMBL" id="PKC71007.1"/>
    </source>
</evidence>
<comment type="caution">
    <text evidence="1">The sequence shown here is derived from an EMBL/GenBank/DDBJ whole genome shotgun (WGS) entry which is preliminary data.</text>
</comment>
<gene>
    <name evidence="1" type="ORF">RhiirA1_413649</name>
</gene>
<name>A0A2N0S670_9GLOM</name>
<evidence type="ECO:0000313" key="2">
    <source>
        <dbReference type="Proteomes" id="UP000232688"/>
    </source>
</evidence>
<dbReference type="VEuPathDB" id="FungiDB:FUN_013917"/>
<dbReference type="EMBL" id="LLXH01000189">
    <property type="protein sequence ID" value="PKC71007.1"/>
    <property type="molecule type" value="Genomic_DNA"/>
</dbReference>
<dbReference type="AlphaFoldDB" id="A0A2N0S670"/>
<organism evidence="1 2">
    <name type="scientific">Rhizophagus irregularis</name>
    <dbReference type="NCBI Taxonomy" id="588596"/>
    <lineage>
        <taxon>Eukaryota</taxon>
        <taxon>Fungi</taxon>
        <taxon>Fungi incertae sedis</taxon>
        <taxon>Mucoromycota</taxon>
        <taxon>Glomeromycotina</taxon>
        <taxon>Glomeromycetes</taxon>
        <taxon>Glomerales</taxon>
        <taxon>Glomeraceae</taxon>
        <taxon>Rhizophagus</taxon>
    </lineage>
</organism>
<sequence length="69" mass="7741">MGDCDGCGKIVLYVDIEGKPSFKLSEPVIVVYKDENLQAKVEKVLGHIVWLLEEAQKPGMIRKVGKNRK</sequence>
<reference evidence="1 2" key="2">
    <citation type="submission" date="2017-10" db="EMBL/GenBank/DDBJ databases">
        <title>Genome analyses suggest a sexual origin of heterokaryosis in a supposedly ancient asexual fungus.</title>
        <authorList>
            <person name="Corradi N."/>
            <person name="Sedzielewska K."/>
            <person name="Noel J."/>
            <person name="Charron P."/>
            <person name="Farinelli L."/>
            <person name="Marton T."/>
            <person name="Kruger M."/>
            <person name="Pelin A."/>
            <person name="Brachmann A."/>
            <person name="Corradi N."/>
        </authorList>
    </citation>
    <scope>NUCLEOTIDE SEQUENCE [LARGE SCALE GENOMIC DNA]</scope>
    <source>
        <strain evidence="1 2">A1</strain>
    </source>
</reference>
<accession>A0A2N0S670</accession>
<proteinExistence type="predicted"/>
<dbReference type="VEuPathDB" id="FungiDB:RhiirA1_413649"/>